<dbReference type="EMBL" id="JAQMLA010000059">
    <property type="protein sequence ID" value="MDB8688013.1"/>
    <property type="molecule type" value="Genomic_DNA"/>
</dbReference>
<dbReference type="GO" id="GO:0033072">
    <property type="term" value="P:vancomycin biosynthetic process"/>
    <property type="evidence" value="ECO:0007669"/>
    <property type="project" value="UniProtKB-ARBA"/>
</dbReference>
<dbReference type="InterPro" id="IPR004276">
    <property type="entry name" value="GlycoTrans_28_N"/>
</dbReference>
<evidence type="ECO:0000259" key="2">
    <source>
        <dbReference type="Pfam" id="PF06722"/>
    </source>
</evidence>
<organism evidence="3 4">
    <name type="scientific">Mediterraneibacter gnavus</name>
    <name type="common">Ruminococcus gnavus</name>
    <dbReference type="NCBI Taxonomy" id="33038"/>
    <lineage>
        <taxon>Bacteria</taxon>
        <taxon>Bacillati</taxon>
        <taxon>Bacillota</taxon>
        <taxon>Clostridia</taxon>
        <taxon>Lachnospirales</taxon>
        <taxon>Lachnospiraceae</taxon>
        <taxon>Mediterraneibacter</taxon>
    </lineage>
</organism>
<name>A0AAW6DHE7_MEDGN</name>
<dbReference type="GO" id="GO:0005975">
    <property type="term" value="P:carbohydrate metabolic process"/>
    <property type="evidence" value="ECO:0007669"/>
    <property type="project" value="InterPro"/>
</dbReference>
<dbReference type="Pfam" id="PF06722">
    <property type="entry name" value="EryCIII-like_C"/>
    <property type="match status" value="1"/>
</dbReference>
<dbReference type="FunFam" id="3.40.50.2000:FF:000009">
    <property type="entry name" value="Sterol 3-beta-glucosyltransferase UGT80A2"/>
    <property type="match status" value="1"/>
</dbReference>
<dbReference type="RefSeq" id="WP_272108093.1">
    <property type="nucleotide sequence ID" value="NZ_JAQMLA010000059.1"/>
</dbReference>
<dbReference type="PANTHER" id="PTHR48050:SF13">
    <property type="entry name" value="STEROL 3-BETA-GLUCOSYLTRANSFERASE UGT80A2"/>
    <property type="match status" value="1"/>
</dbReference>
<evidence type="ECO:0000313" key="4">
    <source>
        <dbReference type="Proteomes" id="UP001212160"/>
    </source>
</evidence>
<dbReference type="GO" id="GO:0016758">
    <property type="term" value="F:hexosyltransferase activity"/>
    <property type="evidence" value="ECO:0007669"/>
    <property type="project" value="InterPro"/>
</dbReference>
<evidence type="ECO:0000313" key="3">
    <source>
        <dbReference type="EMBL" id="MDB8688013.1"/>
    </source>
</evidence>
<proteinExistence type="predicted"/>
<gene>
    <name evidence="3" type="ORF">PNW85_15305</name>
</gene>
<dbReference type="InterPro" id="IPR002213">
    <property type="entry name" value="UDP_glucos_trans"/>
</dbReference>
<reference evidence="3" key="1">
    <citation type="submission" date="2023-01" db="EMBL/GenBank/DDBJ databases">
        <title>Human gut microbiome strain richness.</title>
        <authorList>
            <person name="Chen-Liaw A."/>
        </authorList>
    </citation>
    <scope>NUCLEOTIDE SEQUENCE</scope>
    <source>
        <strain evidence="3">RTP21484st1_H11_RTP21484_190118</strain>
    </source>
</reference>
<comment type="caution">
    <text evidence="3">The sequence shown here is derived from an EMBL/GenBank/DDBJ whole genome shotgun (WGS) entry which is preliminary data.</text>
</comment>
<dbReference type="GO" id="GO:0008194">
    <property type="term" value="F:UDP-glycosyltransferase activity"/>
    <property type="evidence" value="ECO:0007669"/>
    <property type="project" value="InterPro"/>
</dbReference>
<protein>
    <submittedName>
        <fullName evidence="3">Glycosyltransferase</fullName>
    </submittedName>
</protein>
<feature type="domain" description="Erythromycin biosynthesis protein CIII-like C-terminal" evidence="2">
    <location>
        <begin position="291"/>
        <end position="373"/>
    </location>
</feature>
<dbReference type="Gene3D" id="3.40.50.2000">
    <property type="entry name" value="Glycogen Phosphorylase B"/>
    <property type="match status" value="2"/>
</dbReference>
<dbReference type="Proteomes" id="UP001212160">
    <property type="component" value="Unassembled WGS sequence"/>
</dbReference>
<dbReference type="PANTHER" id="PTHR48050">
    <property type="entry name" value="STEROL 3-BETA-GLUCOSYLTRANSFERASE"/>
    <property type="match status" value="1"/>
</dbReference>
<sequence length="412" mass="47520">MNITAFVFGSTGDVFPFIVLGKELKRRGHNYAVATFDEFRNDVERAGLTYKYVEGNMQFMMSTLLTERKGDKKTDGLNGLKQVLMKHKNLYRDIKNACEGTELIIYMQFGALAYHFAEKYHIPCIRTFVYPSDPTRQYSVLGKVMPRNTFKCELGYRIGALCMNIASIETVNEWRKRLGLRKWHYLSSYKKINREQILTLYQYSSYLAPRDLKWKSHIHITGPWIESKEKCYKPDPNLLHFLQNGEEPIYIGFGSMMYSKMPQLQKAILEALKHTGQRAILSSWSKTGEENTNEKIYYVDYIPFQWLFKHVKAVVHHGGSGTTHLGVRMGKPTLVIAFGADQLFWGTQIEMLNLGPAPLNVQTGEIKTDILIERFEALKEEKYKVNALKIGKLMEKDGGVREACDIIESNYK</sequence>
<dbReference type="InterPro" id="IPR010610">
    <property type="entry name" value="EryCIII-like_C"/>
</dbReference>
<dbReference type="InterPro" id="IPR050426">
    <property type="entry name" value="Glycosyltransferase_28"/>
</dbReference>
<dbReference type="CDD" id="cd03784">
    <property type="entry name" value="GT1_Gtf-like"/>
    <property type="match status" value="1"/>
</dbReference>
<dbReference type="SUPFAM" id="SSF53756">
    <property type="entry name" value="UDP-Glycosyltransferase/glycogen phosphorylase"/>
    <property type="match status" value="1"/>
</dbReference>
<evidence type="ECO:0000259" key="1">
    <source>
        <dbReference type="Pfam" id="PF03033"/>
    </source>
</evidence>
<dbReference type="AlphaFoldDB" id="A0AAW6DHE7"/>
<feature type="domain" description="Glycosyltransferase family 28 N-terminal" evidence="1">
    <location>
        <begin position="5"/>
        <end position="136"/>
    </location>
</feature>
<accession>A0AAW6DHE7</accession>
<dbReference type="Pfam" id="PF03033">
    <property type="entry name" value="Glyco_transf_28"/>
    <property type="match status" value="1"/>
</dbReference>